<name>A0ABS0SW38_9CAUL</name>
<evidence type="ECO:0000313" key="2">
    <source>
        <dbReference type="EMBL" id="MBI1683145.1"/>
    </source>
</evidence>
<dbReference type="InterPro" id="IPR005632">
    <property type="entry name" value="Chaperone_Skp"/>
</dbReference>
<evidence type="ECO:0000256" key="1">
    <source>
        <dbReference type="SAM" id="SignalP"/>
    </source>
</evidence>
<evidence type="ECO:0000313" key="3">
    <source>
        <dbReference type="Proteomes" id="UP000639859"/>
    </source>
</evidence>
<accession>A0ABS0SW38</accession>
<sequence length="224" mass="23120">MSSKFFVAAASGLAAFAVASGAFAQAAAPLAKAPAAPAAPPITHGAPIASLCVFSAGAVRGTSVTGKALDGRLKALQTTAEAPLAAREKALQTKIDAFNAAAKTPAGDITAREKQKADLELEQSALQRDAAQIQMELVATANNAQQTYQGELQPAVIAAYQQKTCGLLVERNAVAIFNPAMDITPQIVSLLDARGKAASFQALERTKLTPQQAAQLAAELQRNQ</sequence>
<dbReference type="Proteomes" id="UP000639859">
    <property type="component" value="Unassembled WGS sequence"/>
</dbReference>
<dbReference type="InterPro" id="IPR024930">
    <property type="entry name" value="Skp_dom_sf"/>
</dbReference>
<reference evidence="2 3" key="1">
    <citation type="submission" date="2020-11" db="EMBL/GenBank/DDBJ databases">
        <title>genome sequence of strain KACC 18849.</title>
        <authorList>
            <person name="Gao J."/>
            <person name="Zhang X."/>
        </authorList>
    </citation>
    <scope>NUCLEOTIDE SEQUENCE [LARGE SCALE GENOMIC DNA]</scope>
    <source>
        <strain evidence="2 3">KACC 18849</strain>
    </source>
</reference>
<dbReference type="RefSeq" id="WP_198575072.1">
    <property type="nucleotide sequence ID" value="NZ_JADWOX010000002.1"/>
</dbReference>
<feature type="signal peptide" evidence="1">
    <location>
        <begin position="1"/>
        <end position="24"/>
    </location>
</feature>
<dbReference type="Pfam" id="PF03938">
    <property type="entry name" value="OmpH"/>
    <property type="match status" value="1"/>
</dbReference>
<keyword evidence="3" id="KW-1185">Reference proteome</keyword>
<dbReference type="EMBL" id="JADWOX010000002">
    <property type="protein sequence ID" value="MBI1683145.1"/>
    <property type="molecule type" value="Genomic_DNA"/>
</dbReference>
<dbReference type="Gene3D" id="3.30.910.20">
    <property type="entry name" value="Skp domain"/>
    <property type="match status" value="1"/>
</dbReference>
<comment type="caution">
    <text evidence="2">The sequence shown here is derived from an EMBL/GenBank/DDBJ whole genome shotgun (WGS) entry which is preliminary data.</text>
</comment>
<keyword evidence="1" id="KW-0732">Signal</keyword>
<gene>
    <name evidence="2" type="ORF">I4Q42_05645</name>
</gene>
<feature type="chain" id="PRO_5045244137" evidence="1">
    <location>
        <begin position="25"/>
        <end position="224"/>
    </location>
</feature>
<dbReference type="SUPFAM" id="SSF111384">
    <property type="entry name" value="OmpH-like"/>
    <property type="match status" value="1"/>
</dbReference>
<organism evidence="2 3">
    <name type="scientific">Caulobacter hibisci</name>
    <dbReference type="NCBI Taxonomy" id="2035993"/>
    <lineage>
        <taxon>Bacteria</taxon>
        <taxon>Pseudomonadati</taxon>
        <taxon>Pseudomonadota</taxon>
        <taxon>Alphaproteobacteria</taxon>
        <taxon>Caulobacterales</taxon>
        <taxon>Caulobacteraceae</taxon>
        <taxon>Caulobacter</taxon>
    </lineage>
</organism>
<proteinExistence type="predicted"/>
<dbReference type="SMART" id="SM00935">
    <property type="entry name" value="OmpH"/>
    <property type="match status" value="1"/>
</dbReference>
<protein>
    <submittedName>
        <fullName evidence="2">OmpH family outer membrane protein</fullName>
    </submittedName>
</protein>